<keyword evidence="13 14" id="KW-0472">Membrane</keyword>
<feature type="transmembrane region" description="Helical" evidence="14">
    <location>
        <begin position="283"/>
        <end position="303"/>
    </location>
</feature>
<keyword evidence="8" id="KW-0547">Nucleotide-binding</keyword>
<dbReference type="InterPro" id="IPR003594">
    <property type="entry name" value="HATPase_dom"/>
</dbReference>
<comment type="caution">
    <text evidence="16">The sequence shown here is derived from an EMBL/GenBank/DDBJ whole genome shotgun (WGS) entry which is preliminary data.</text>
</comment>
<dbReference type="Pfam" id="PF00512">
    <property type="entry name" value="HisKA"/>
    <property type="match status" value="1"/>
</dbReference>
<dbReference type="SMART" id="SM00388">
    <property type="entry name" value="HisKA"/>
    <property type="match status" value="1"/>
</dbReference>
<organism evidence="16 17">
    <name type="scientific">Breznakia pachnodae</name>
    <dbReference type="NCBI Taxonomy" id="265178"/>
    <lineage>
        <taxon>Bacteria</taxon>
        <taxon>Bacillati</taxon>
        <taxon>Bacillota</taxon>
        <taxon>Erysipelotrichia</taxon>
        <taxon>Erysipelotrichales</taxon>
        <taxon>Erysipelotrichaceae</taxon>
        <taxon>Breznakia</taxon>
    </lineage>
</organism>
<dbReference type="CDD" id="cd00082">
    <property type="entry name" value="HisKA"/>
    <property type="match status" value="1"/>
</dbReference>
<evidence type="ECO:0000259" key="15">
    <source>
        <dbReference type="PROSITE" id="PS50109"/>
    </source>
</evidence>
<dbReference type="PANTHER" id="PTHR45528:SF1">
    <property type="entry name" value="SENSOR HISTIDINE KINASE CPXA"/>
    <property type="match status" value="1"/>
</dbReference>
<evidence type="ECO:0000256" key="3">
    <source>
        <dbReference type="ARBA" id="ARBA00012438"/>
    </source>
</evidence>
<dbReference type="SMART" id="SM00387">
    <property type="entry name" value="HATPase_c"/>
    <property type="match status" value="1"/>
</dbReference>
<feature type="transmembrane region" description="Helical" evidence="14">
    <location>
        <begin position="5"/>
        <end position="25"/>
    </location>
</feature>
<keyword evidence="12" id="KW-0902">Two-component regulatory system</keyword>
<dbReference type="Proteomes" id="UP001230220">
    <property type="component" value="Unassembled WGS sequence"/>
</dbReference>
<evidence type="ECO:0000256" key="14">
    <source>
        <dbReference type="SAM" id="Phobius"/>
    </source>
</evidence>
<keyword evidence="7 14" id="KW-0812">Transmembrane</keyword>
<keyword evidence="10" id="KW-0067">ATP-binding</keyword>
<evidence type="ECO:0000256" key="7">
    <source>
        <dbReference type="ARBA" id="ARBA00022692"/>
    </source>
</evidence>
<dbReference type="SUPFAM" id="SSF55874">
    <property type="entry name" value="ATPase domain of HSP90 chaperone/DNA topoisomerase II/histidine kinase"/>
    <property type="match status" value="1"/>
</dbReference>
<gene>
    <name evidence="16" type="ORF">J2S15_000251</name>
</gene>
<proteinExistence type="predicted"/>
<keyword evidence="17" id="KW-1185">Reference proteome</keyword>
<keyword evidence="9 16" id="KW-0418">Kinase</keyword>
<dbReference type="PROSITE" id="PS50109">
    <property type="entry name" value="HIS_KIN"/>
    <property type="match status" value="1"/>
</dbReference>
<evidence type="ECO:0000256" key="11">
    <source>
        <dbReference type="ARBA" id="ARBA00022989"/>
    </source>
</evidence>
<dbReference type="InterPro" id="IPR003661">
    <property type="entry name" value="HisK_dim/P_dom"/>
</dbReference>
<dbReference type="SUPFAM" id="SSF47384">
    <property type="entry name" value="Homodimeric domain of signal transducing histidine kinase"/>
    <property type="match status" value="1"/>
</dbReference>
<dbReference type="Gene3D" id="1.10.287.130">
    <property type="match status" value="1"/>
</dbReference>
<dbReference type="Pfam" id="PF02518">
    <property type="entry name" value="HATPase_c"/>
    <property type="match status" value="1"/>
</dbReference>
<feature type="transmembrane region" description="Helical" evidence="14">
    <location>
        <begin position="392"/>
        <end position="425"/>
    </location>
</feature>
<dbReference type="InterPro" id="IPR050398">
    <property type="entry name" value="HssS/ArlS-like"/>
</dbReference>
<dbReference type="InterPro" id="IPR036097">
    <property type="entry name" value="HisK_dim/P_sf"/>
</dbReference>
<comment type="catalytic activity">
    <reaction evidence="1">
        <text>ATP + protein L-histidine = ADP + protein N-phospho-L-histidine.</text>
        <dbReference type="EC" id="2.7.13.3"/>
    </reaction>
</comment>
<dbReference type="InterPro" id="IPR005467">
    <property type="entry name" value="His_kinase_dom"/>
</dbReference>
<keyword evidence="5" id="KW-0597">Phosphoprotein</keyword>
<evidence type="ECO:0000256" key="10">
    <source>
        <dbReference type="ARBA" id="ARBA00022840"/>
    </source>
</evidence>
<name>A0ABU0DY92_9FIRM</name>
<evidence type="ECO:0000256" key="13">
    <source>
        <dbReference type="ARBA" id="ARBA00023136"/>
    </source>
</evidence>
<evidence type="ECO:0000256" key="8">
    <source>
        <dbReference type="ARBA" id="ARBA00022741"/>
    </source>
</evidence>
<protein>
    <recommendedName>
        <fullName evidence="3">histidine kinase</fullName>
        <ecNumber evidence="3">2.7.13.3</ecNumber>
    </recommendedName>
</protein>
<evidence type="ECO:0000256" key="9">
    <source>
        <dbReference type="ARBA" id="ARBA00022777"/>
    </source>
</evidence>
<dbReference type="EMBL" id="JAUSUR010000001">
    <property type="protein sequence ID" value="MDQ0359520.1"/>
    <property type="molecule type" value="Genomic_DNA"/>
</dbReference>
<evidence type="ECO:0000256" key="4">
    <source>
        <dbReference type="ARBA" id="ARBA00022475"/>
    </source>
</evidence>
<evidence type="ECO:0000313" key="16">
    <source>
        <dbReference type="EMBL" id="MDQ0359520.1"/>
    </source>
</evidence>
<evidence type="ECO:0000256" key="5">
    <source>
        <dbReference type="ARBA" id="ARBA00022553"/>
    </source>
</evidence>
<sequence>MNKKIVKISSVLILVVLSVFMMFQYDGVKEDIEQQNKKELIRDLVSEAPGLEYALLSTTTDKSDFYEKYFEFDDELKKDKDEFSWTKNNIMDMLTERINTIDNSDQLYYSIEIDGDPIIYTNTAENIADLRNNQNRRKDYHGYLVVHFDENGTVSVEGSIDGYDHQKEYLAKEIGSVESLSNVAKYTKEGSYYEDYYNGYNSIMSAKPIKNTTITYAIPKYNISTSEYYGWGTDTLTWDYMGALLPYFLMAAAALALYIFACPLKILEECHIYRVVKKVKLEILIVCLGVMGGILLYATPLIAGISNHQIAIAGFQHLIDNEVLVIAINGLMWCLVFQYVAVIIFMFKYIILNGFSYFKYNTCVLWVVRKIKHFISKLVSFDIQKDINKKLLLFVFINFVCIFMCVISPGFGFLLAAVYTVLLFITIKRKIDEERANYHRLLDATKKLSSGNFDVELNGNLGQFQSLGNEFVRIKDGFQTAVGEEVKSQRMKTELISNVSHDLKTPLTTIITYIDLLKAEKLNEQEKEYVNTLDSSALRLKRLIDDLFEVSKANSGNIQLNIEEVDIVALLNQVHFENLNCIDNKHLDFKIHTSSDHIMLNLDSIKTYRVFDNLIMNIYKYALSNTRVYIDISELENEVLVSFKNISEQEIKMDIDLLSERFVQGDESRNQEGAGLGLAIVKSFTNVQGGEMNLYVDGDLFKVELIFPKEKVSSWQKSEDSLQNSQKDS</sequence>
<keyword evidence="6" id="KW-0808">Transferase</keyword>
<evidence type="ECO:0000256" key="12">
    <source>
        <dbReference type="ARBA" id="ARBA00023012"/>
    </source>
</evidence>
<reference evidence="16 17" key="1">
    <citation type="submission" date="2023-07" db="EMBL/GenBank/DDBJ databases">
        <title>Genomic Encyclopedia of Type Strains, Phase IV (KMG-IV): sequencing the most valuable type-strain genomes for metagenomic binning, comparative biology and taxonomic classification.</title>
        <authorList>
            <person name="Goeker M."/>
        </authorList>
    </citation>
    <scope>NUCLEOTIDE SEQUENCE [LARGE SCALE GENOMIC DNA]</scope>
    <source>
        <strain evidence="16 17">DSM 16784</strain>
    </source>
</reference>
<evidence type="ECO:0000256" key="1">
    <source>
        <dbReference type="ARBA" id="ARBA00000085"/>
    </source>
</evidence>
<feature type="transmembrane region" description="Helical" evidence="14">
    <location>
        <begin position="323"/>
        <end position="351"/>
    </location>
</feature>
<dbReference type="GO" id="GO:0016301">
    <property type="term" value="F:kinase activity"/>
    <property type="evidence" value="ECO:0007669"/>
    <property type="project" value="UniProtKB-KW"/>
</dbReference>
<evidence type="ECO:0000256" key="6">
    <source>
        <dbReference type="ARBA" id="ARBA00022679"/>
    </source>
</evidence>
<evidence type="ECO:0000313" key="17">
    <source>
        <dbReference type="Proteomes" id="UP001230220"/>
    </source>
</evidence>
<keyword evidence="4" id="KW-1003">Cell membrane</keyword>
<feature type="transmembrane region" description="Helical" evidence="14">
    <location>
        <begin position="244"/>
        <end position="262"/>
    </location>
</feature>
<dbReference type="EC" id="2.7.13.3" evidence="3"/>
<dbReference type="RefSeq" id="WP_307404694.1">
    <property type="nucleotide sequence ID" value="NZ_JAUSUR010000001.1"/>
</dbReference>
<feature type="domain" description="Histidine kinase" evidence="15">
    <location>
        <begin position="498"/>
        <end position="711"/>
    </location>
</feature>
<comment type="subcellular location">
    <subcellularLocation>
        <location evidence="2">Cell membrane</location>
        <topology evidence="2">Multi-pass membrane protein</topology>
    </subcellularLocation>
</comment>
<evidence type="ECO:0000256" key="2">
    <source>
        <dbReference type="ARBA" id="ARBA00004651"/>
    </source>
</evidence>
<keyword evidence="11 14" id="KW-1133">Transmembrane helix</keyword>
<dbReference type="InterPro" id="IPR036890">
    <property type="entry name" value="HATPase_C_sf"/>
</dbReference>
<dbReference type="Gene3D" id="3.30.565.10">
    <property type="entry name" value="Histidine kinase-like ATPase, C-terminal domain"/>
    <property type="match status" value="1"/>
</dbReference>
<accession>A0ABU0DY92</accession>
<dbReference type="PANTHER" id="PTHR45528">
    <property type="entry name" value="SENSOR HISTIDINE KINASE CPXA"/>
    <property type="match status" value="1"/>
</dbReference>